<dbReference type="AlphaFoldDB" id="A0AAD5I6F2"/>
<dbReference type="Gene3D" id="1.10.510.10">
    <property type="entry name" value="Transferase(Phosphotransferase) domain 1"/>
    <property type="match status" value="1"/>
</dbReference>
<dbReference type="GO" id="GO:0005886">
    <property type="term" value="C:plasma membrane"/>
    <property type="evidence" value="ECO:0007669"/>
    <property type="project" value="TreeGrafter"/>
</dbReference>
<dbReference type="EMBL" id="JAJSOW010000108">
    <property type="protein sequence ID" value="KAI9153795.1"/>
    <property type="molecule type" value="Genomic_DNA"/>
</dbReference>
<dbReference type="GO" id="GO:0009506">
    <property type="term" value="C:plasmodesma"/>
    <property type="evidence" value="ECO:0007669"/>
    <property type="project" value="TreeGrafter"/>
</dbReference>
<protein>
    <recommendedName>
        <fullName evidence="1">Protein kinase domain-containing protein</fullName>
    </recommendedName>
</protein>
<dbReference type="PANTHER" id="PTHR27003:SF460">
    <property type="entry name" value="RECEPTOR-LIKE PROTEIN KINASE FERONIA"/>
    <property type="match status" value="1"/>
</dbReference>
<name>A0AAD5I6F2_ACENE</name>
<accession>A0AAD5I6F2</accession>
<feature type="domain" description="Protein kinase" evidence="1">
    <location>
        <begin position="1"/>
        <end position="148"/>
    </location>
</feature>
<evidence type="ECO:0000313" key="2">
    <source>
        <dbReference type="EMBL" id="KAI9153795.1"/>
    </source>
</evidence>
<dbReference type="InterPro" id="IPR011009">
    <property type="entry name" value="Kinase-like_dom_sf"/>
</dbReference>
<organism evidence="2 3">
    <name type="scientific">Acer negundo</name>
    <name type="common">Box elder</name>
    <dbReference type="NCBI Taxonomy" id="4023"/>
    <lineage>
        <taxon>Eukaryota</taxon>
        <taxon>Viridiplantae</taxon>
        <taxon>Streptophyta</taxon>
        <taxon>Embryophyta</taxon>
        <taxon>Tracheophyta</taxon>
        <taxon>Spermatophyta</taxon>
        <taxon>Magnoliopsida</taxon>
        <taxon>eudicotyledons</taxon>
        <taxon>Gunneridae</taxon>
        <taxon>Pentapetalae</taxon>
        <taxon>rosids</taxon>
        <taxon>malvids</taxon>
        <taxon>Sapindales</taxon>
        <taxon>Sapindaceae</taxon>
        <taxon>Hippocastanoideae</taxon>
        <taxon>Acereae</taxon>
        <taxon>Acer</taxon>
    </lineage>
</organism>
<reference evidence="2" key="2">
    <citation type="submission" date="2023-02" db="EMBL/GenBank/DDBJ databases">
        <authorList>
            <person name="Swenson N.G."/>
            <person name="Wegrzyn J.L."/>
            <person name="Mcevoy S.L."/>
        </authorList>
    </citation>
    <scope>NUCLEOTIDE SEQUENCE</scope>
    <source>
        <strain evidence="2">91603</strain>
        <tissue evidence="2">Leaf</tissue>
    </source>
</reference>
<keyword evidence="3" id="KW-1185">Reference proteome</keyword>
<dbReference type="Proteomes" id="UP001064489">
    <property type="component" value="Chromosome 11"/>
</dbReference>
<dbReference type="GO" id="GO:0004714">
    <property type="term" value="F:transmembrane receptor protein tyrosine kinase activity"/>
    <property type="evidence" value="ECO:0007669"/>
    <property type="project" value="InterPro"/>
</dbReference>
<dbReference type="GO" id="GO:0005524">
    <property type="term" value="F:ATP binding"/>
    <property type="evidence" value="ECO:0007669"/>
    <property type="project" value="InterPro"/>
</dbReference>
<dbReference type="InterPro" id="IPR001245">
    <property type="entry name" value="Ser-Thr/Tyr_kinase_cat_dom"/>
</dbReference>
<dbReference type="InterPro" id="IPR045272">
    <property type="entry name" value="ANXUR1/2-like"/>
</dbReference>
<gene>
    <name evidence="2" type="ORF">LWI28_016638</name>
</gene>
<sequence>MITGSRNPAGASLQNPNPPLPWKQRLEICIGAARCLHHLHTGSKHPIIHQDVKSTNILLDEKWVAKVSDFGLSKTGPTLDQTDHLIASVKGSFGYLDPEYFRRQQLTKKSDVYSFGVVLFEIICAQPALDTNLAHDQINLAEWANRCH</sequence>
<reference evidence="2" key="1">
    <citation type="journal article" date="2022" name="Plant J.">
        <title>Strategies of tolerance reflected in two North American maple genomes.</title>
        <authorList>
            <person name="McEvoy S.L."/>
            <person name="Sezen U.U."/>
            <person name="Trouern-Trend A."/>
            <person name="McMahon S.M."/>
            <person name="Schaberg P.G."/>
            <person name="Yang J."/>
            <person name="Wegrzyn J.L."/>
            <person name="Swenson N.G."/>
        </authorList>
    </citation>
    <scope>NUCLEOTIDE SEQUENCE</scope>
    <source>
        <strain evidence="2">91603</strain>
    </source>
</reference>
<dbReference type="InterPro" id="IPR000719">
    <property type="entry name" value="Prot_kinase_dom"/>
</dbReference>
<dbReference type="SUPFAM" id="SSF56112">
    <property type="entry name" value="Protein kinase-like (PK-like)"/>
    <property type="match status" value="1"/>
</dbReference>
<dbReference type="Pfam" id="PF07714">
    <property type="entry name" value="PK_Tyr_Ser-Thr"/>
    <property type="match status" value="1"/>
</dbReference>
<dbReference type="InterPro" id="IPR008271">
    <property type="entry name" value="Ser/Thr_kinase_AS"/>
</dbReference>
<dbReference type="PROSITE" id="PS00108">
    <property type="entry name" value="PROTEIN_KINASE_ST"/>
    <property type="match status" value="1"/>
</dbReference>
<dbReference type="PANTHER" id="PTHR27003">
    <property type="entry name" value="OS07G0166700 PROTEIN"/>
    <property type="match status" value="1"/>
</dbReference>
<evidence type="ECO:0000313" key="3">
    <source>
        <dbReference type="Proteomes" id="UP001064489"/>
    </source>
</evidence>
<comment type="caution">
    <text evidence="2">The sequence shown here is derived from an EMBL/GenBank/DDBJ whole genome shotgun (WGS) entry which is preliminary data.</text>
</comment>
<proteinExistence type="predicted"/>
<evidence type="ECO:0000259" key="1">
    <source>
        <dbReference type="PROSITE" id="PS50011"/>
    </source>
</evidence>
<dbReference type="PROSITE" id="PS50011">
    <property type="entry name" value="PROTEIN_KINASE_DOM"/>
    <property type="match status" value="1"/>
</dbReference>